<sequence length="670" mass="70835">MTSGSLTIPVVLVFGSTSSAGFSTEPSGSLRINPESPTPSSVIGSSSSALFVPTPTQTQSSNSGSVESASISQSSTPTSLSFSNSNPQFPTSTNEPSAILQSDKESPTTIEPAASSSTTVSPSANPGDTNNTSPSPSGTPGSFNDLSTSPWPRSPWPISMSTAGNFAPLLAARGLMLLLAAFYNQLLTHDPVRRLTDPAGISGADLAGGSPSGIAHIGMLVAQVGTCLAAAATAVDTNYCNIAPGAAGNLNPCPPRLSANQWVLDAILAILAVQVLVVVYAASKWFRKPGSLSADPTTIAGVAVVMGHPEVDGLFATFPGDMSEKELKEALGERQFRLGTWTAASGGGGVSETGGLERFGIIPVPWQEVEKKKKKKGGYSSLGASVTAGKERFAALRSSKYSSACVDAVFGALLLGLLGLVLAAVIDVDRPRKVFLASESANGTGMRIFFAILGVAVSLYWGRLFQNTQTFSPYSPLSTGEARPRPTILLSRHTSPLCAFIPLLRNRHTIAASVALTGIASEFLIVVLAGLPYRAGQLRSEFLFCGIVSAIILFFMLAQLVFVVLWRRSLPQLPRRPDTIGAVMTYIAGTNMARDFQGLEELSTSERDKAIRQMDKVYAYGWRREDSGMMRWIVEEVPEEERKAFLAKSREGEGEGEGRVSDASGRRRWA</sequence>
<protein>
    <submittedName>
        <fullName evidence="4">Uncharacterized protein</fullName>
    </submittedName>
</protein>
<proteinExistence type="predicted"/>
<name>A0AA40C7G8_9PEZI</name>
<accession>A0AA40C7G8</accession>
<evidence type="ECO:0000313" key="4">
    <source>
        <dbReference type="EMBL" id="KAK0628386.1"/>
    </source>
</evidence>
<gene>
    <name evidence="4" type="ORF">B0T17DRAFT_486261</name>
</gene>
<feature type="transmembrane region" description="Helical" evidence="2">
    <location>
        <begin position="543"/>
        <end position="566"/>
    </location>
</feature>
<dbReference type="EMBL" id="JAULSR010000002">
    <property type="protein sequence ID" value="KAK0628386.1"/>
    <property type="molecule type" value="Genomic_DNA"/>
</dbReference>
<keyword evidence="2" id="KW-0472">Membrane</keyword>
<evidence type="ECO:0000256" key="3">
    <source>
        <dbReference type="SAM" id="SignalP"/>
    </source>
</evidence>
<dbReference type="AlphaFoldDB" id="A0AA40C7G8"/>
<evidence type="ECO:0000256" key="2">
    <source>
        <dbReference type="SAM" id="Phobius"/>
    </source>
</evidence>
<keyword evidence="5" id="KW-1185">Reference proteome</keyword>
<comment type="caution">
    <text evidence="4">The sequence shown here is derived from an EMBL/GenBank/DDBJ whole genome shotgun (WGS) entry which is preliminary data.</text>
</comment>
<dbReference type="Proteomes" id="UP001174934">
    <property type="component" value="Unassembled WGS sequence"/>
</dbReference>
<feature type="compositionally biased region" description="Low complexity" evidence="1">
    <location>
        <begin position="112"/>
        <end position="142"/>
    </location>
</feature>
<feature type="compositionally biased region" description="Polar residues" evidence="1">
    <location>
        <begin position="86"/>
        <end position="100"/>
    </location>
</feature>
<feature type="compositionally biased region" description="Polar residues" evidence="1">
    <location>
        <begin position="54"/>
        <end position="67"/>
    </location>
</feature>
<feature type="signal peptide" evidence="3">
    <location>
        <begin position="1"/>
        <end position="21"/>
    </location>
</feature>
<keyword evidence="2" id="KW-1133">Transmembrane helix</keyword>
<keyword evidence="3" id="KW-0732">Signal</keyword>
<feature type="region of interest" description="Disordered" evidence="1">
    <location>
        <begin position="645"/>
        <end position="670"/>
    </location>
</feature>
<organism evidence="4 5">
    <name type="scientific">Bombardia bombarda</name>
    <dbReference type="NCBI Taxonomy" id="252184"/>
    <lineage>
        <taxon>Eukaryota</taxon>
        <taxon>Fungi</taxon>
        <taxon>Dikarya</taxon>
        <taxon>Ascomycota</taxon>
        <taxon>Pezizomycotina</taxon>
        <taxon>Sordariomycetes</taxon>
        <taxon>Sordariomycetidae</taxon>
        <taxon>Sordariales</taxon>
        <taxon>Lasiosphaeriaceae</taxon>
        <taxon>Bombardia</taxon>
    </lineage>
</organism>
<feature type="chain" id="PRO_5041304257" evidence="3">
    <location>
        <begin position="22"/>
        <end position="670"/>
    </location>
</feature>
<feature type="compositionally biased region" description="Basic and acidic residues" evidence="1">
    <location>
        <begin position="645"/>
        <end position="660"/>
    </location>
</feature>
<feature type="transmembrane region" description="Helical" evidence="2">
    <location>
        <begin position="446"/>
        <end position="465"/>
    </location>
</feature>
<evidence type="ECO:0000313" key="5">
    <source>
        <dbReference type="Proteomes" id="UP001174934"/>
    </source>
</evidence>
<reference evidence="4" key="1">
    <citation type="submission" date="2023-06" db="EMBL/GenBank/DDBJ databases">
        <title>Genome-scale phylogeny and comparative genomics of the fungal order Sordariales.</title>
        <authorList>
            <consortium name="Lawrence Berkeley National Laboratory"/>
            <person name="Hensen N."/>
            <person name="Bonometti L."/>
            <person name="Westerberg I."/>
            <person name="Brannstrom I.O."/>
            <person name="Guillou S."/>
            <person name="Cros-Aarteil S."/>
            <person name="Calhoun S."/>
            <person name="Haridas S."/>
            <person name="Kuo A."/>
            <person name="Mondo S."/>
            <person name="Pangilinan J."/>
            <person name="Riley R."/>
            <person name="LaButti K."/>
            <person name="Andreopoulos B."/>
            <person name="Lipzen A."/>
            <person name="Chen C."/>
            <person name="Yanf M."/>
            <person name="Daum C."/>
            <person name="Ng V."/>
            <person name="Clum A."/>
            <person name="Steindorff A."/>
            <person name="Ohm R."/>
            <person name="Martin F."/>
            <person name="Silar P."/>
            <person name="Natvig D."/>
            <person name="Lalanne C."/>
            <person name="Gautier V."/>
            <person name="Ament-velasquez S.L."/>
            <person name="Kruys A."/>
            <person name="Hutchinson M.I."/>
            <person name="Powell A.J."/>
            <person name="Barry K."/>
            <person name="Miller A.N."/>
            <person name="Grigoriev I.V."/>
            <person name="Debuchy R."/>
            <person name="Gladieux P."/>
            <person name="Thoren M.H."/>
            <person name="Johannesson H."/>
        </authorList>
    </citation>
    <scope>NUCLEOTIDE SEQUENCE</scope>
    <source>
        <strain evidence="4">SMH3391-2</strain>
    </source>
</reference>
<dbReference type="Pfam" id="PF11915">
    <property type="entry name" value="DUF3433"/>
    <property type="match status" value="1"/>
</dbReference>
<dbReference type="PANTHER" id="PTHR37544">
    <property type="entry name" value="SPRAY-RELATED"/>
    <property type="match status" value="1"/>
</dbReference>
<feature type="transmembrane region" description="Helical" evidence="2">
    <location>
        <begin position="262"/>
        <end position="282"/>
    </location>
</feature>
<evidence type="ECO:0000256" key="1">
    <source>
        <dbReference type="SAM" id="MobiDB-lite"/>
    </source>
</evidence>
<feature type="compositionally biased region" description="Low complexity" evidence="1">
    <location>
        <begin position="38"/>
        <end position="48"/>
    </location>
</feature>
<feature type="compositionally biased region" description="Low complexity" evidence="1">
    <location>
        <begin position="68"/>
        <end position="85"/>
    </location>
</feature>
<feature type="region of interest" description="Disordered" evidence="1">
    <location>
        <begin position="20"/>
        <end position="150"/>
    </location>
</feature>
<feature type="transmembrane region" description="Helical" evidence="2">
    <location>
        <begin position="510"/>
        <end position="531"/>
    </location>
</feature>
<feature type="transmembrane region" description="Helical" evidence="2">
    <location>
        <begin position="404"/>
        <end position="426"/>
    </location>
</feature>
<keyword evidence="2" id="KW-0812">Transmembrane</keyword>
<dbReference type="InterPro" id="IPR021840">
    <property type="entry name" value="DUF3433"/>
</dbReference>
<dbReference type="PANTHER" id="PTHR37544:SF3">
    <property type="entry name" value="SPRAY"/>
    <property type="match status" value="1"/>
</dbReference>